<dbReference type="PROSITE" id="PS50031">
    <property type="entry name" value="EH"/>
    <property type="match status" value="1"/>
</dbReference>
<dbReference type="InterPro" id="IPR000261">
    <property type="entry name" value="EH_dom"/>
</dbReference>
<evidence type="ECO:0000256" key="3">
    <source>
        <dbReference type="SAM" id="MobiDB-lite"/>
    </source>
</evidence>
<dbReference type="RefSeq" id="XP_003064207.1">
    <property type="nucleotide sequence ID" value="XM_003064161.1"/>
</dbReference>
<dbReference type="eggNOG" id="KOG1029">
    <property type="taxonomic scope" value="Eukaryota"/>
</dbReference>
<reference evidence="6 7" key="1">
    <citation type="journal article" date="2009" name="Science">
        <title>Green evolution and dynamic adaptations revealed by genomes of the marine picoeukaryotes Micromonas.</title>
        <authorList>
            <person name="Worden A.Z."/>
            <person name="Lee J.H."/>
            <person name="Mock T."/>
            <person name="Rouze P."/>
            <person name="Simmons M.P."/>
            <person name="Aerts A.L."/>
            <person name="Allen A.E."/>
            <person name="Cuvelier M.L."/>
            <person name="Derelle E."/>
            <person name="Everett M.V."/>
            <person name="Foulon E."/>
            <person name="Grimwood J."/>
            <person name="Gundlach H."/>
            <person name="Henrissat B."/>
            <person name="Napoli C."/>
            <person name="McDonald S.M."/>
            <person name="Parker M.S."/>
            <person name="Rombauts S."/>
            <person name="Salamov A."/>
            <person name="Von Dassow P."/>
            <person name="Badger J.H."/>
            <person name="Coutinho P.M."/>
            <person name="Demir E."/>
            <person name="Dubchak I."/>
            <person name="Gentemann C."/>
            <person name="Eikrem W."/>
            <person name="Gready J.E."/>
            <person name="John U."/>
            <person name="Lanier W."/>
            <person name="Lindquist E.A."/>
            <person name="Lucas S."/>
            <person name="Mayer K.F."/>
            <person name="Moreau H."/>
            <person name="Not F."/>
            <person name="Otillar R."/>
            <person name="Panaud O."/>
            <person name="Pangilinan J."/>
            <person name="Paulsen I."/>
            <person name="Piegu B."/>
            <person name="Poliakov A."/>
            <person name="Robbens S."/>
            <person name="Schmutz J."/>
            <person name="Toulza E."/>
            <person name="Wyss T."/>
            <person name="Zelensky A."/>
            <person name="Zhou K."/>
            <person name="Armbrust E.V."/>
            <person name="Bhattacharya D."/>
            <person name="Goodenough U.W."/>
            <person name="Van de Peer Y."/>
            <person name="Grigoriev I.V."/>
        </authorList>
    </citation>
    <scope>NUCLEOTIDE SEQUENCE [LARGE SCALE GENOMIC DNA]</scope>
    <source>
        <strain evidence="6 7">CCMP1545</strain>
    </source>
</reference>
<dbReference type="SUPFAM" id="SSF47473">
    <property type="entry name" value="EF-hand"/>
    <property type="match status" value="1"/>
</dbReference>
<accession>C1N849</accession>
<feature type="region of interest" description="Disordered" evidence="3">
    <location>
        <begin position="1072"/>
        <end position="1100"/>
    </location>
</feature>
<gene>
    <name evidence="6" type="ORF">MICPUCDRAFT_53951</name>
</gene>
<dbReference type="InterPro" id="IPR002048">
    <property type="entry name" value="EF_hand_dom"/>
</dbReference>
<evidence type="ECO:0000313" key="7">
    <source>
        <dbReference type="Proteomes" id="UP000001876"/>
    </source>
</evidence>
<dbReference type="Gene3D" id="1.10.238.10">
    <property type="entry name" value="EF-hand"/>
    <property type="match status" value="1"/>
</dbReference>
<feature type="coiled-coil region" evidence="2">
    <location>
        <begin position="823"/>
        <end position="866"/>
    </location>
</feature>
<dbReference type="InterPro" id="IPR011992">
    <property type="entry name" value="EF-hand-dom_pair"/>
</dbReference>
<dbReference type="PANTHER" id="PTHR11216">
    <property type="entry name" value="EH DOMAIN"/>
    <property type="match status" value="1"/>
</dbReference>
<feature type="domain" description="EH" evidence="4">
    <location>
        <begin position="107"/>
        <end position="200"/>
    </location>
</feature>
<feature type="region of interest" description="Disordered" evidence="3">
    <location>
        <begin position="182"/>
        <end position="244"/>
    </location>
</feature>
<dbReference type="Pfam" id="PF12763">
    <property type="entry name" value="EH"/>
    <property type="match status" value="1"/>
</dbReference>
<evidence type="ECO:0000256" key="1">
    <source>
        <dbReference type="ARBA" id="ARBA00022837"/>
    </source>
</evidence>
<keyword evidence="7" id="KW-1185">Reference proteome</keyword>
<feature type="compositionally biased region" description="Polar residues" evidence="3">
    <location>
        <begin position="29"/>
        <end position="54"/>
    </location>
</feature>
<evidence type="ECO:0000259" key="4">
    <source>
        <dbReference type="PROSITE" id="PS50031"/>
    </source>
</evidence>
<feature type="region of interest" description="Disordered" evidence="3">
    <location>
        <begin position="1"/>
        <end position="104"/>
    </location>
</feature>
<dbReference type="GO" id="GO:0016197">
    <property type="term" value="P:endosomal transport"/>
    <property type="evidence" value="ECO:0007669"/>
    <property type="project" value="TreeGrafter"/>
</dbReference>
<dbReference type="GO" id="GO:0005886">
    <property type="term" value="C:plasma membrane"/>
    <property type="evidence" value="ECO:0007669"/>
    <property type="project" value="TreeGrafter"/>
</dbReference>
<sequence>MRASSKPKIPGSIPGSKNFQPKIPGSIPGSKSKQGSNLESPCRSTLPGRQSNRSPPRFEFRVVVASGPARATPAMPRDHERALDGDGDGDAVASSSSTPWPPLETRELERYRDRFDALRDDARADRLRGDRVVSELLDAGLERATLKKLWDLADADEDGDMTLDEFVVAMYLADRAKRGTDPPASLGDLPSGTFPPSFSSLHATTTTTRPDDDDDDDDDATATTTARARATPPPRQMLDRDDFADAPSWHSRALPWIGRRRVKSIASRAVRAWHRHATTATHHRAFATYAIDVTRAARAIRVLRAWRYVARVRAVNRAVEAQRDYHAALQSLRAWRDAVDDAEDARDAAAAMRIRAQDATARAHLDAWRAAAARAATLDAIDRACRVRRRRARLATTLAAWSLVAAEAAVERRAARRASVARRRALLTRTTRAWRAETTAEARRRAAGRRVATRVATAATRRALSGWRRETREATRARRADATRAAHDARVRGLARRTAGRRLRRAHAAWATFVLMRASAWRATLASIARVRAAGLLAACVVAWRAETARELELRAATAETARGPIRARRAYAFAAWVAGAATSRRDVAEAEALKARGDSAAANNAVLDPASSPALFREWFATDQLERRDAKRARRAFNRWTRATAESARVRRGATRATRRLRDFYARRALGGWFVAMARARDDPARRRRVDAVLAAVAAEREEMRAATRRANDAVDAARREVDAAEARAMDADADAEASRDAMLRAVSAIGGGGGKDDDDDDDGGVNNNAESVRAIVWRDDVARATRERDAAVAVAAASAASARVAEAARRAAADDAARAAARAAAAELARAEEASARESAEGDVVAAAREVARAEAAVQAARADADAFAAGRDAARAFAADAMEHLRVVAGVEAETTTTRAAATPVSSPAGEFGSTMAPTLAHALGVALASSPATASSFDVLGAASEGHQPGRRPRADPAAAAAADAARVAVEELAAETRAAEAARWRDAVAASRAEIEEKEREISALTAHNRALAASLMEQTSRVEALELWSARLDGSLSTATKAARGEREEMYGTLLKLRRSITKSRECSPISGGAGGERSTYSTPTTGGPAFFAR</sequence>
<feature type="coiled-coil region" evidence="2">
    <location>
        <begin position="702"/>
        <end position="736"/>
    </location>
</feature>
<dbReference type="CDD" id="cd00052">
    <property type="entry name" value="EH"/>
    <property type="match status" value="1"/>
</dbReference>
<dbReference type="PROSITE" id="PS00018">
    <property type="entry name" value="EF_HAND_1"/>
    <property type="match status" value="1"/>
</dbReference>
<dbReference type="OrthoDB" id="1716625at2759"/>
<evidence type="ECO:0000259" key="5">
    <source>
        <dbReference type="PROSITE" id="PS50222"/>
    </source>
</evidence>
<dbReference type="STRING" id="564608.C1N849"/>
<organism evidence="7">
    <name type="scientific">Micromonas pusilla (strain CCMP1545)</name>
    <name type="common">Picoplanktonic green alga</name>
    <dbReference type="NCBI Taxonomy" id="564608"/>
    <lineage>
        <taxon>Eukaryota</taxon>
        <taxon>Viridiplantae</taxon>
        <taxon>Chlorophyta</taxon>
        <taxon>Mamiellophyceae</taxon>
        <taxon>Mamiellales</taxon>
        <taxon>Mamiellaceae</taxon>
        <taxon>Micromonas</taxon>
    </lineage>
</organism>
<protein>
    <submittedName>
        <fullName evidence="6">Predicted protein</fullName>
    </submittedName>
</protein>
<keyword evidence="2" id="KW-0175">Coiled coil</keyword>
<feature type="compositionally biased region" description="Low complexity" evidence="3">
    <location>
        <begin position="221"/>
        <end position="230"/>
    </location>
</feature>
<evidence type="ECO:0000313" key="6">
    <source>
        <dbReference type="EMBL" id="EEH51829.1"/>
    </source>
</evidence>
<dbReference type="Proteomes" id="UP000001876">
    <property type="component" value="Unassembled WGS sequence"/>
</dbReference>
<feature type="compositionally biased region" description="Acidic residues" evidence="3">
    <location>
        <begin position="211"/>
        <end position="220"/>
    </location>
</feature>
<feature type="coiled-coil region" evidence="2">
    <location>
        <begin position="986"/>
        <end position="1020"/>
    </location>
</feature>
<proteinExistence type="predicted"/>
<dbReference type="EMBL" id="GG663750">
    <property type="protein sequence ID" value="EEH51829.1"/>
    <property type="molecule type" value="Genomic_DNA"/>
</dbReference>
<dbReference type="InterPro" id="IPR018247">
    <property type="entry name" value="EF_Hand_1_Ca_BS"/>
</dbReference>
<name>C1N849_MICPC</name>
<dbReference type="AlphaFoldDB" id="C1N849"/>
<feature type="region of interest" description="Disordered" evidence="3">
    <location>
        <begin position="750"/>
        <end position="769"/>
    </location>
</feature>
<dbReference type="GO" id="GO:0006897">
    <property type="term" value="P:endocytosis"/>
    <property type="evidence" value="ECO:0007669"/>
    <property type="project" value="TreeGrafter"/>
</dbReference>
<evidence type="ECO:0000256" key="2">
    <source>
        <dbReference type="SAM" id="Coils"/>
    </source>
</evidence>
<dbReference type="GeneID" id="9689461"/>
<dbReference type="KEGG" id="mpp:MICPUCDRAFT_53951"/>
<keyword evidence="1" id="KW-0106">Calcium</keyword>
<feature type="domain" description="EF-hand" evidence="5">
    <location>
        <begin position="141"/>
        <end position="176"/>
    </location>
</feature>
<dbReference type="GO" id="GO:0005509">
    <property type="term" value="F:calcium ion binding"/>
    <property type="evidence" value="ECO:0007669"/>
    <property type="project" value="InterPro"/>
</dbReference>
<dbReference type="SMART" id="SM00027">
    <property type="entry name" value="EH"/>
    <property type="match status" value="1"/>
</dbReference>
<dbReference type="GO" id="GO:0005737">
    <property type="term" value="C:cytoplasm"/>
    <property type="evidence" value="ECO:0007669"/>
    <property type="project" value="TreeGrafter"/>
</dbReference>
<dbReference type="PROSITE" id="PS50222">
    <property type="entry name" value="EF_HAND_2"/>
    <property type="match status" value="1"/>
</dbReference>